<dbReference type="CDD" id="cd17321">
    <property type="entry name" value="MFS_MMR_MDR_like"/>
    <property type="match status" value="1"/>
</dbReference>
<feature type="transmembrane region" description="Helical" evidence="6">
    <location>
        <begin position="138"/>
        <end position="161"/>
    </location>
</feature>
<evidence type="ECO:0000256" key="5">
    <source>
        <dbReference type="ARBA" id="ARBA00023136"/>
    </source>
</evidence>
<feature type="transmembrane region" description="Helical" evidence="6">
    <location>
        <begin position="46"/>
        <end position="67"/>
    </location>
</feature>
<feature type="transmembrane region" description="Helical" evidence="6">
    <location>
        <begin position="258"/>
        <end position="280"/>
    </location>
</feature>
<dbReference type="PRINTS" id="PR01036">
    <property type="entry name" value="TCRTETB"/>
</dbReference>
<feature type="transmembrane region" description="Helical" evidence="6">
    <location>
        <begin position="423"/>
        <end position="443"/>
    </location>
</feature>
<evidence type="ECO:0000259" key="7">
    <source>
        <dbReference type="PROSITE" id="PS50850"/>
    </source>
</evidence>
<keyword evidence="3 6" id="KW-0812">Transmembrane</keyword>
<dbReference type="Gene3D" id="1.20.1250.20">
    <property type="entry name" value="MFS general substrate transporter like domains"/>
    <property type="match status" value="1"/>
</dbReference>
<keyword evidence="4 6" id="KW-1133">Transmembrane helix</keyword>
<dbReference type="EMBL" id="BOVJ01000165">
    <property type="protein sequence ID" value="GIQ66111.1"/>
    <property type="molecule type" value="Genomic_DNA"/>
</dbReference>
<feature type="transmembrane region" description="Helical" evidence="6">
    <location>
        <begin position="286"/>
        <end position="306"/>
    </location>
</feature>
<dbReference type="PANTHER" id="PTHR42718:SF9">
    <property type="entry name" value="MAJOR FACILITATOR SUPERFAMILY MULTIDRUG TRANSPORTER MFSC"/>
    <property type="match status" value="1"/>
</dbReference>
<evidence type="ECO:0000256" key="4">
    <source>
        <dbReference type="ARBA" id="ARBA00022989"/>
    </source>
</evidence>
<dbReference type="InterPro" id="IPR036259">
    <property type="entry name" value="MFS_trans_sf"/>
</dbReference>
<reference evidence="8 9" key="1">
    <citation type="submission" date="2021-04" db="EMBL/GenBank/DDBJ databases">
        <title>Draft genome sequence of Paenibacillus cisolokensis, LC2-13A.</title>
        <authorList>
            <person name="Uke A."/>
            <person name="Chhe C."/>
            <person name="Baramee S."/>
            <person name="Kosugi A."/>
        </authorList>
    </citation>
    <scope>NUCLEOTIDE SEQUENCE [LARGE SCALE GENOMIC DNA]</scope>
    <source>
        <strain evidence="8 9">LC2-13A</strain>
    </source>
</reference>
<feature type="domain" description="Major facilitator superfamily (MFS) profile" evidence="7">
    <location>
        <begin position="13"/>
        <end position="450"/>
    </location>
</feature>
<dbReference type="PANTHER" id="PTHR42718">
    <property type="entry name" value="MAJOR FACILITATOR SUPERFAMILY MULTIDRUG TRANSPORTER MFSC"/>
    <property type="match status" value="1"/>
</dbReference>
<feature type="transmembrane region" description="Helical" evidence="6">
    <location>
        <begin position="167"/>
        <end position="185"/>
    </location>
</feature>
<gene>
    <name evidence="8" type="ORF">PACILC2_46790</name>
</gene>
<feature type="transmembrane region" description="Helical" evidence="6">
    <location>
        <begin position="12"/>
        <end position="34"/>
    </location>
</feature>
<dbReference type="Gene3D" id="1.20.1720.10">
    <property type="entry name" value="Multidrug resistance protein D"/>
    <property type="match status" value="1"/>
</dbReference>
<feature type="transmembrane region" description="Helical" evidence="6">
    <location>
        <begin position="318"/>
        <end position="339"/>
    </location>
</feature>
<dbReference type="SUPFAM" id="SSF103473">
    <property type="entry name" value="MFS general substrate transporter"/>
    <property type="match status" value="1"/>
</dbReference>
<organism evidence="8 9">
    <name type="scientific">Paenibacillus cisolokensis</name>
    <dbReference type="NCBI Taxonomy" id="1658519"/>
    <lineage>
        <taxon>Bacteria</taxon>
        <taxon>Bacillati</taxon>
        <taxon>Bacillota</taxon>
        <taxon>Bacilli</taxon>
        <taxon>Bacillales</taxon>
        <taxon>Paenibacillaceae</taxon>
        <taxon>Paenibacillus</taxon>
    </lineage>
</organism>
<dbReference type="InterPro" id="IPR020846">
    <property type="entry name" value="MFS_dom"/>
</dbReference>
<evidence type="ECO:0000313" key="9">
    <source>
        <dbReference type="Proteomes" id="UP000680304"/>
    </source>
</evidence>
<feature type="transmembrane region" description="Helical" evidence="6">
    <location>
        <begin position="79"/>
        <end position="101"/>
    </location>
</feature>
<feature type="transmembrane region" description="Helical" evidence="6">
    <location>
        <begin position="380"/>
        <end position="403"/>
    </location>
</feature>
<dbReference type="PROSITE" id="PS50850">
    <property type="entry name" value="MFS"/>
    <property type="match status" value="1"/>
</dbReference>
<feature type="transmembrane region" description="Helical" evidence="6">
    <location>
        <begin position="345"/>
        <end position="368"/>
    </location>
</feature>
<keyword evidence="9" id="KW-1185">Reference proteome</keyword>
<feature type="transmembrane region" description="Helical" evidence="6">
    <location>
        <begin position="220"/>
        <end position="237"/>
    </location>
</feature>
<proteinExistence type="predicted"/>
<keyword evidence="5 6" id="KW-0472">Membrane</keyword>
<comment type="subcellular location">
    <subcellularLocation>
        <location evidence="1">Cell membrane</location>
        <topology evidence="1">Multi-pass membrane protein</topology>
    </subcellularLocation>
</comment>
<evidence type="ECO:0000256" key="1">
    <source>
        <dbReference type="ARBA" id="ARBA00004651"/>
    </source>
</evidence>
<protein>
    <submittedName>
        <fullName evidence="8">MFS transporter</fullName>
    </submittedName>
</protein>
<dbReference type="RefSeq" id="WP_213530656.1">
    <property type="nucleotide sequence ID" value="NZ_BOVJ01000165.1"/>
</dbReference>
<evidence type="ECO:0000256" key="6">
    <source>
        <dbReference type="SAM" id="Phobius"/>
    </source>
</evidence>
<keyword evidence="2" id="KW-0813">Transport</keyword>
<accession>A0ABQ4ND18</accession>
<evidence type="ECO:0000256" key="3">
    <source>
        <dbReference type="ARBA" id="ARBA00022692"/>
    </source>
</evidence>
<dbReference type="Proteomes" id="UP000680304">
    <property type="component" value="Unassembled WGS sequence"/>
</dbReference>
<dbReference type="Pfam" id="PF07690">
    <property type="entry name" value="MFS_1"/>
    <property type="match status" value="1"/>
</dbReference>
<name>A0ABQ4ND18_9BACL</name>
<evidence type="ECO:0000256" key="2">
    <source>
        <dbReference type="ARBA" id="ARBA00022448"/>
    </source>
</evidence>
<evidence type="ECO:0000313" key="8">
    <source>
        <dbReference type="EMBL" id="GIQ66111.1"/>
    </source>
</evidence>
<comment type="caution">
    <text evidence="8">The sequence shown here is derived from an EMBL/GenBank/DDBJ whole genome shotgun (WGS) entry which is preliminary data.</text>
</comment>
<sequence length="451" mass="47897">MEVAAEKPNREKLLLILAFTLVISVMNATMFNIALPEIRAEFALSVSQVSWVTSAYLLIYAIGTVIYGKLADIYKLKHLVAVGLAVFALGSVVGLAAEAYWSVLLGRILQAAGAAVIPATASIIPVKYFPAETRGRALGITMTGLAIGSAIGPVAAALAISFVHWRWLFILPMFTLIAIPFYRKNLDDNRQAGEERIDWLGGGLLAGTVAFLLIAITGGGWAFIPGCLLLVLFAIRIRSAPEPFIRPGLFRNKGYSTGLAIAFLSTGIGYSLVFLSPQLLTDVNRLAPGLVGFVMVPAAVATAILGRHGGKMADTKGNTFLFCTAAASLLTCFVLMSSFATVSPVLVSIFLIFGNVGLSFMLIALSNAISRMVPKEQSGVGMGLLSMLNFMSGAVATGVYSRIVDQGAAAVWNPLSAHTPAPVYSNLYLVLALLVVILMLLYYRLLGGKTK</sequence>
<dbReference type="InterPro" id="IPR011701">
    <property type="entry name" value="MFS"/>
</dbReference>